<proteinExistence type="predicted"/>
<sequence length="268" mass="31136">MDKSLITAIDSYYKLKQKYEKQFDDYKNRLRKNETMNKAEKRRLFSQFQPKCVNCAKVGGTIFTNTDRVLKATCGATEPCKLNIELSEGKYASVISLDENYSKNVDTIKTKIIMTKLDFLFGYISDESVAFENFDKLRKNLGQYMEAQLLIQKRYNEVAHNPEKTEAINVAIGKLYEEIIDVKNIYKLYLENPRDGYITDMVEKYINVLQPLADKIRDMKYVVNVIEKDDTNEKKDDTFYLIQKAYTAIDLEQEVYGTAKSGIVKNVM</sequence>
<dbReference type="EMBL" id="MN740194">
    <property type="protein sequence ID" value="QHT92857.1"/>
    <property type="molecule type" value="Genomic_DNA"/>
</dbReference>
<name>A0A6C0ILU0_9ZZZZ</name>
<evidence type="ECO:0000256" key="1">
    <source>
        <dbReference type="SAM" id="Coils"/>
    </source>
</evidence>
<protein>
    <submittedName>
        <fullName evidence="2">Uncharacterized protein</fullName>
    </submittedName>
</protein>
<organism evidence="2">
    <name type="scientific">viral metagenome</name>
    <dbReference type="NCBI Taxonomy" id="1070528"/>
    <lineage>
        <taxon>unclassified sequences</taxon>
        <taxon>metagenomes</taxon>
        <taxon>organismal metagenomes</taxon>
    </lineage>
</organism>
<feature type="coiled-coil region" evidence="1">
    <location>
        <begin position="9"/>
        <end position="36"/>
    </location>
</feature>
<evidence type="ECO:0000313" key="2">
    <source>
        <dbReference type="EMBL" id="QHT92857.1"/>
    </source>
</evidence>
<dbReference type="AlphaFoldDB" id="A0A6C0ILU0"/>
<reference evidence="2" key="1">
    <citation type="journal article" date="2020" name="Nature">
        <title>Giant virus diversity and host interactions through global metagenomics.</title>
        <authorList>
            <person name="Schulz F."/>
            <person name="Roux S."/>
            <person name="Paez-Espino D."/>
            <person name="Jungbluth S."/>
            <person name="Walsh D.A."/>
            <person name="Denef V.J."/>
            <person name="McMahon K.D."/>
            <person name="Konstantinidis K.T."/>
            <person name="Eloe-Fadrosh E.A."/>
            <person name="Kyrpides N.C."/>
            <person name="Woyke T."/>
        </authorList>
    </citation>
    <scope>NUCLEOTIDE SEQUENCE</scope>
    <source>
        <strain evidence="2">GVMAG-M-3300023184-89</strain>
    </source>
</reference>
<accession>A0A6C0ILU0</accession>
<keyword evidence="1" id="KW-0175">Coiled coil</keyword>